<reference evidence="1" key="1">
    <citation type="submission" date="2020-01" db="EMBL/GenBank/DDBJ databases">
        <authorList>
            <person name="Mishra B."/>
        </authorList>
    </citation>
    <scope>NUCLEOTIDE SEQUENCE [LARGE SCALE GENOMIC DNA]</scope>
</reference>
<dbReference type="Proteomes" id="UP000467841">
    <property type="component" value="Unassembled WGS sequence"/>
</dbReference>
<evidence type="ECO:0000313" key="2">
    <source>
        <dbReference type="Proteomes" id="UP000467841"/>
    </source>
</evidence>
<keyword evidence="2" id="KW-1185">Reference proteome</keyword>
<sequence length="97" mass="11358">METKNPDDVVLQKLQEMEYEEHVLVSPHSPGGGGLALLWKQHLEVEILFTCQNLIDTRIKAEGRSFYVSFVYGEPEQLKRQEVWEIIMERTQNRTEP</sequence>
<accession>A0A6D2LPU9</accession>
<name>A0A6D2LPU9_9BRAS</name>
<dbReference type="AlphaFoldDB" id="A0A6D2LPU9"/>
<dbReference type="Gene3D" id="3.60.10.10">
    <property type="entry name" value="Endonuclease/exonuclease/phosphatase"/>
    <property type="match status" value="1"/>
</dbReference>
<dbReference type="InterPro" id="IPR036691">
    <property type="entry name" value="Endo/exonu/phosph_ase_sf"/>
</dbReference>
<proteinExistence type="predicted"/>
<dbReference type="OrthoDB" id="1001388at2759"/>
<evidence type="ECO:0000313" key="1">
    <source>
        <dbReference type="EMBL" id="CAA7062157.1"/>
    </source>
</evidence>
<organism evidence="1 2">
    <name type="scientific">Microthlaspi erraticum</name>
    <dbReference type="NCBI Taxonomy" id="1685480"/>
    <lineage>
        <taxon>Eukaryota</taxon>
        <taxon>Viridiplantae</taxon>
        <taxon>Streptophyta</taxon>
        <taxon>Embryophyta</taxon>
        <taxon>Tracheophyta</taxon>
        <taxon>Spermatophyta</taxon>
        <taxon>Magnoliopsida</taxon>
        <taxon>eudicotyledons</taxon>
        <taxon>Gunneridae</taxon>
        <taxon>Pentapetalae</taxon>
        <taxon>rosids</taxon>
        <taxon>malvids</taxon>
        <taxon>Brassicales</taxon>
        <taxon>Brassicaceae</taxon>
        <taxon>Coluteocarpeae</taxon>
        <taxon>Microthlaspi</taxon>
    </lineage>
</organism>
<dbReference type="EMBL" id="CACVBM020001928">
    <property type="protein sequence ID" value="CAA7062157.1"/>
    <property type="molecule type" value="Genomic_DNA"/>
</dbReference>
<dbReference type="SUPFAM" id="SSF56219">
    <property type="entry name" value="DNase I-like"/>
    <property type="match status" value="1"/>
</dbReference>
<gene>
    <name evidence="1" type="ORF">MERR_LOCUS49393</name>
</gene>
<protein>
    <submittedName>
        <fullName evidence="1">Uncharacterized protein</fullName>
    </submittedName>
</protein>
<comment type="caution">
    <text evidence="1">The sequence shown here is derived from an EMBL/GenBank/DDBJ whole genome shotgun (WGS) entry which is preliminary data.</text>
</comment>